<dbReference type="PANTHER" id="PTHR15410:SF2">
    <property type="entry name" value="HIRA-INTERACTING PROTEIN 3"/>
    <property type="match status" value="1"/>
</dbReference>
<feature type="region of interest" description="Disordered" evidence="4">
    <location>
        <begin position="182"/>
        <end position="251"/>
    </location>
</feature>
<keyword evidence="7" id="KW-1185">Reference proteome</keyword>
<feature type="domain" description="Histone chaperone" evidence="5">
    <location>
        <begin position="297"/>
        <end position="332"/>
    </location>
</feature>
<proteinExistence type="predicted"/>
<feature type="compositionally biased region" description="Acidic residues" evidence="4">
    <location>
        <begin position="219"/>
        <end position="234"/>
    </location>
</feature>
<dbReference type="Pfam" id="PF09649">
    <property type="entry name" value="CHZ"/>
    <property type="match status" value="1"/>
</dbReference>
<keyword evidence="3" id="KW-0539">Nucleus</keyword>
<reference evidence="6" key="1">
    <citation type="submission" date="2022-12" db="EMBL/GenBank/DDBJ databases">
        <title>Draft genome assemblies for two species of Escallonia (Escalloniales).</title>
        <authorList>
            <person name="Chanderbali A."/>
            <person name="Dervinis C."/>
            <person name="Anghel I."/>
            <person name="Soltis D."/>
            <person name="Soltis P."/>
            <person name="Zapata F."/>
        </authorList>
    </citation>
    <scope>NUCLEOTIDE SEQUENCE</scope>
    <source>
        <strain evidence="6">UCBG64.0493</strain>
        <tissue evidence="6">Leaf</tissue>
    </source>
</reference>
<evidence type="ECO:0000313" key="6">
    <source>
        <dbReference type="EMBL" id="KAK3036780.1"/>
    </source>
</evidence>
<gene>
    <name evidence="6" type="ORF">RJ639_030810</name>
</gene>
<evidence type="ECO:0000256" key="3">
    <source>
        <dbReference type="ARBA" id="ARBA00023242"/>
    </source>
</evidence>
<dbReference type="AlphaFoldDB" id="A0AA89BCH1"/>
<sequence>MILLSNFSLTFEGVRRLLEKDLGLNTYALDVHKRYIKHLLEKTLQGNDEDNASKSSGETVEKNDFSTKEVTESPEEYQAKKDLKEAGEEDKEKMDDSPVMGLLIGNKSRKSGVVETDGRGKNEIPSESTIKNAIWKKAAYFRANSEKITMAGVRRLLEEDLELNKLTLDPFKKLITEQLDKKKIAPKGKVQRSEGLIKRKRSAKETQLSNKKQNKLAEPESEGNSDAQDDENVSEDGHSQSSAEKPVKKKEILLPAYGKRVEHLKSVIKSCGMGVPPSVYKKAKQAIMEIKDARKRKERAKELEGIDMSNIVLSSRRRSTTSFVPPPKPKVPVESDGDDTEDTDKGDDDDDSDGDGNDNDAENSGDSKSEEELQEGKSSFLQDDEDSD</sequence>
<feature type="compositionally biased region" description="Basic and acidic residues" evidence="4">
    <location>
        <begin position="59"/>
        <end position="96"/>
    </location>
</feature>
<dbReference type="EMBL" id="JAVXUP010000138">
    <property type="protein sequence ID" value="KAK3036780.1"/>
    <property type="molecule type" value="Genomic_DNA"/>
</dbReference>
<evidence type="ECO:0000256" key="4">
    <source>
        <dbReference type="SAM" id="MobiDB-lite"/>
    </source>
</evidence>
<keyword evidence="2" id="KW-0143">Chaperone</keyword>
<evidence type="ECO:0000256" key="2">
    <source>
        <dbReference type="ARBA" id="ARBA00023186"/>
    </source>
</evidence>
<dbReference type="InterPro" id="IPR019098">
    <property type="entry name" value="Histone_chaperone_domain_CHZ"/>
</dbReference>
<comment type="subcellular location">
    <subcellularLocation>
        <location evidence="1">Nucleus</location>
    </subcellularLocation>
</comment>
<protein>
    <recommendedName>
        <fullName evidence="5">Histone chaperone domain-containing protein</fullName>
    </recommendedName>
</protein>
<feature type="region of interest" description="Disordered" evidence="4">
    <location>
        <begin position="47"/>
        <end position="102"/>
    </location>
</feature>
<dbReference type="Proteomes" id="UP001188597">
    <property type="component" value="Unassembled WGS sequence"/>
</dbReference>
<evidence type="ECO:0000256" key="1">
    <source>
        <dbReference type="ARBA" id="ARBA00004123"/>
    </source>
</evidence>
<evidence type="ECO:0000313" key="7">
    <source>
        <dbReference type="Proteomes" id="UP001188597"/>
    </source>
</evidence>
<feature type="region of interest" description="Disordered" evidence="4">
    <location>
        <begin position="309"/>
        <end position="388"/>
    </location>
</feature>
<dbReference type="InterPro" id="IPR037647">
    <property type="entry name" value="HIRIP3"/>
</dbReference>
<comment type="caution">
    <text evidence="6">The sequence shown here is derived from an EMBL/GenBank/DDBJ whole genome shotgun (WGS) entry which is preliminary data.</text>
</comment>
<organism evidence="6 7">
    <name type="scientific">Escallonia herrerae</name>
    <dbReference type="NCBI Taxonomy" id="1293975"/>
    <lineage>
        <taxon>Eukaryota</taxon>
        <taxon>Viridiplantae</taxon>
        <taxon>Streptophyta</taxon>
        <taxon>Embryophyta</taxon>
        <taxon>Tracheophyta</taxon>
        <taxon>Spermatophyta</taxon>
        <taxon>Magnoliopsida</taxon>
        <taxon>eudicotyledons</taxon>
        <taxon>Gunneridae</taxon>
        <taxon>Pentapetalae</taxon>
        <taxon>asterids</taxon>
        <taxon>campanulids</taxon>
        <taxon>Escalloniales</taxon>
        <taxon>Escalloniaceae</taxon>
        <taxon>Escallonia</taxon>
    </lineage>
</organism>
<evidence type="ECO:0000259" key="5">
    <source>
        <dbReference type="SMART" id="SM01082"/>
    </source>
</evidence>
<accession>A0AA89BCH1</accession>
<dbReference type="SMART" id="SM01082">
    <property type="entry name" value="CHZ"/>
    <property type="match status" value="1"/>
</dbReference>
<name>A0AA89BCH1_9ASTE</name>
<dbReference type="PANTHER" id="PTHR15410">
    <property type="entry name" value="HIRA-INTERACTING PROTEIN 3"/>
    <property type="match status" value="1"/>
</dbReference>
<feature type="compositionally biased region" description="Basic and acidic residues" evidence="4">
    <location>
        <begin position="365"/>
        <end position="375"/>
    </location>
</feature>
<dbReference type="GO" id="GO:0005634">
    <property type="term" value="C:nucleus"/>
    <property type="evidence" value="ECO:0007669"/>
    <property type="project" value="UniProtKB-SubCell"/>
</dbReference>
<feature type="compositionally biased region" description="Acidic residues" evidence="4">
    <location>
        <begin position="335"/>
        <end position="363"/>
    </location>
</feature>